<dbReference type="Pfam" id="PF02706">
    <property type="entry name" value="Wzz"/>
    <property type="match status" value="1"/>
</dbReference>
<feature type="coiled-coil region" evidence="6">
    <location>
        <begin position="245"/>
        <end position="279"/>
    </location>
</feature>
<dbReference type="PANTHER" id="PTHR32309:SF31">
    <property type="entry name" value="CAPSULAR EXOPOLYSACCHARIDE FAMILY"/>
    <property type="match status" value="1"/>
</dbReference>
<dbReference type="InterPro" id="IPR014345">
    <property type="entry name" value="XrtA_polysacc_chain"/>
</dbReference>
<name>A0A1Y2KA99_9PROT</name>
<evidence type="ECO:0000313" key="10">
    <source>
        <dbReference type="Proteomes" id="UP000194003"/>
    </source>
</evidence>
<dbReference type="InterPro" id="IPR050445">
    <property type="entry name" value="Bact_polysacc_biosynth/exp"/>
</dbReference>
<dbReference type="Proteomes" id="UP000194003">
    <property type="component" value="Unassembled WGS sequence"/>
</dbReference>
<evidence type="ECO:0000256" key="5">
    <source>
        <dbReference type="ARBA" id="ARBA00023136"/>
    </source>
</evidence>
<accession>A0A1Y2KA99</accession>
<keyword evidence="6" id="KW-0175">Coiled coil</keyword>
<dbReference type="STRING" id="1434232.MAIT1_00282"/>
<feature type="transmembrane region" description="Helical" evidence="7">
    <location>
        <begin position="534"/>
        <end position="556"/>
    </location>
</feature>
<evidence type="ECO:0000256" key="7">
    <source>
        <dbReference type="SAM" id="Phobius"/>
    </source>
</evidence>
<feature type="domain" description="Polysaccharide chain length determinant N-terminal" evidence="8">
    <location>
        <begin position="43"/>
        <end position="115"/>
    </location>
</feature>
<feature type="transmembrane region" description="Helical" evidence="7">
    <location>
        <begin position="479"/>
        <end position="502"/>
    </location>
</feature>
<keyword evidence="3 7" id="KW-0812">Transmembrane</keyword>
<proteinExistence type="predicted"/>
<reference evidence="9 10" key="1">
    <citation type="journal article" date="2016" name="BMC Genomics">
        <title>Combined genomic and structural analyses of a cultured magnetotactic bacterium reveals its niche adaptation to a dynamic environment.</title>
        <authorList>
            <person name="Araujo A.C."/>
            <person name="Morillo V."/>
            <person name="Cypriano J."/>
            <person name="Teixeira L.C."/>
            <person name="Leao P."/>
            <person name="Lyra S."/>
            <person name="Almeida L.G."/>
            <person name="Bazylinski D.A."/>
            <person name="Vasconcellos A.T."/>
            <person name="Abreu F."/>
            <person name="Lins U."/>
        </authorList>
    </citation>
    <scope>NUCLEOTIDE SEQUENCE [LARGE SCALE GENOMIC DNA]</scope>
    <source>
        <strain evidence="9 10">IT-1</strain>
    </source>
</reference>
<organism evidence="9 10">
    <name type="scientific">Magnetofaba australis IT-1</name>
    <dbReference type="NCBI Taxonomy" id="1434232"/>
    <lineage>
        <taxon>Bacteria</taxon>
        <taxon>Pseudomonadati</taxon>
        <taxon>Pseudomonadota</taxon>
        <taxon>Magnetococcia</taxon>
        <taxon>Magnetococcales</taxon>
        <taxon>Magnetococcaceae</taxon>
        <taxon>Magnetofaba</taxon>
    </lineage>
</organism>
<keyword evidence="5 7" id="KW-0472">Membrane</keyword>
<evidence type="ECO:0000256" key="6">
    <source>
        <dbReference type="SAM" id="Coils"/>
    </source>
</evidence>
<keyword evidence="4 7" id="KW-1133">Transmembrane helix</keyword>
<evidence type="ECO:0000256" key="4">
    <source>
        <dbReference type="ARBA" id="ARBA00022989"/>
    </source>
</evidence>
<comment type="subcellular location">
    <subcellularLocation>
        <location evidence="1">Cell membrane</location>
        <topology evidence="1">Multi-pass membrane protein</topology>
    </subcellularLocation>
</comment>
<sequence>MSLRAGGGIQAASRNRNKTVTKAQAMQEFGIRELYYQVFTHLRGMWRHRWQMVVVAWFVCVGGWGAVFMMKDHYIARAQVVIEDPQQDLRQHLRDMMKVGFDVTSEARRILNNLRRPETLSRVVQETDLSLSVHDQHDLEEVISKLQSQLVVAPVGGNRSLYTISHRHTRPEITQQVVSALLKILMENSVEGVRNSHLEKARVFFEEKVTEYKNKMAMADLALQDFKRQHPTVRPGEQGDYYSRLSQMQTKAENTRIKLRELEQQRQALAKQLDELLRDNAPEPIAAESNSSDLDAVTAQRIAGLEAKAAQLLAQHYMLGSEKRYLYNEEHPDIIALRGQVETLRQQALENKQRMREMARHPSGGEMDLNSNPAVLELKRELSRLEAQVSSTVALYREYTEKVDSMRASEGTIPGLEAEFMRLKKARDDMQLRLNELMSKQGETQFTGDVAEDLSKKVRILIKSAPRLPVKPAGPNRPLFLSVVLGGGVLAGIAMGLFLSVMRPVFDSPSALKKELGLPVLGTVSMVQESGGKAFFTSPLAFILAFIVLLGLYGGAMSMTP</sequence>
<dbReference type="InterPro" id="IPR003856">
    <property type="entry name" value="LPS_length_determ_N"/>
</dbReference>
<gene>
    <name evidence="9" type="ORF">MAIT1_00282</name>
</gene>
<protein>
    <submittedName>
        <fullName evidence="9">Putative lipopolysaccharide biosynthesis protein</fullName>
    </submittedName>
</protein>
<evidence type="ECO:0000256" key="3">
    <source>
        <dbReference type="ARBA" id="ARBA00022692"/>
    </source>
</evidence>
<dbReference type="EMBL" id="LVJN01000015">
    <property type="protein sequence ID" value="OSM06844.1"/>
    <property type="molecule type" value="Genomic_DNA"/>
</dbReference>
<keyword evidence="10" id="KW-1185">Reference proteome</keyword>
<keyword evidence="2" id="KW-1003">Cell membrane</keyword>
<evidence type="ECO:0000256" key="1">
    <source>
        <dbReference type="ARBA" id="ARBA00004651"/>
    </source>
</evidence>
<dbReference type="NCBIfam" id="TIGR03007">
    <property type="entry name" value="pepcterm_ChnLen"/>
    <property type="match status" value="1"/>
</dbReference>
<dbReference type="PANTHER" id="PTHR32309">
    <property type="entry name" value="TYROSINE-PROTEIN KINASE"/>
    <property type="match status" value="1"/>
</dbReference>
<feature type="transmembrane region" description="Helical" evidence="7">
    <location>
        <begin position="50"/>
        <end position="69"/>
    </location>
</feature>
<evidence type="ECO:0000259" key="8">
    <source>
        <dbReference type="Pfam" id="PF02706"/>
    </source>
</evidence>
<evidence type="ECO:0000256" key="2">
    <source>
        <dbReference type="ARBA" id="ARBA00022475"/>
    </source>
</evidence>
<dbReference type="GO" id="GO:0005886">
    <property type="term" value="C:plasma membrane"/>
    <property type="evidence" value="ECO:0007669"/>
    <property type="project" value="UniProtKB-SubCell"/>
</dbReference>
<evidence type="ECO:0000313" key="9">
    <source>
        <dbReference type="EMBL" id="OSM06844.1"/>
    </source>
</evidence>
<dbReference type="AlphaFoldDB" id="A0A1Y2KA99"/>
<comment type="caution">
    <text evidence="9">The sequence shown here is derived from an EMBL/GenBank/DDBJ whole genome shotgun (WGS) entry which is preliminary data.</text>
</comment>